<dbReference type="Pfam" id="PF19291">
    <property type="entry name" value="TREH_N"/>
    <property type="match status" value="1"/>
</dbReference>
<keyword evidence="4" id="KW-1185">Reference proteome</keyword>
<dbReference type="InterPro" id="IPR045582">
    <property type="entry name" value="Trehalase-like_N"/>
</dbReference>
<sequence length="600" mass="66134">MTKDWRAASIAGHAMLADGRTAALVFEDATIDWLCLPRFNGDVCFAALLGTGDNGGWWMYPEAQVTDRSRRYLGDSLVLETLFSTDDGQVAVIDFMPPDTTRPTIIRIVEGRRGTVAMQSSLLPRFSYGQTHPTVDCRTPREALALAGADALVLRADCDIDHDDRALISRFEVREGERTSFALSWYPSNASPPREIDPSAMLEATREQWQGWSGKTDYSGYAKDKVARSLVALKGLVCEETGGIVAAATSSLPERPGGARNWDYRFCWLRDAAFTLVAFLRTGHDEEAKAWIEWLRRALAGEPIAVQPFYAIDGKRHTVEWEADWLPGFGDARPVRFGNGAADQLQLDIFGEVIDTLYLADQHGIGGDDTQLVADLARCLEDIWTEPDAGIWEGRGGPQQHTYSNAMCWVAFDRAAKMLADICPEDAQRWHDLAGEVRARTLAHGFDEKVGAFTRVFDKPELDASVLRLPLVGFIDANDDRMLRTVAALQRELTEDGLLYRYASESVDDGVGGGEGAFVAVNFWLVDVLAMQGRQHHAETLFDRMAGFANDLGLLTEEIWVEDKRAIGNIPQALSHLALVNSALAIDAGGTPPRIDEPDG</sequence>
<gene>
    <name evidence="3" type="ORF">GRI58_02855</name>
</gene>
<dbReference type="AlphaFoldDB" id="A0A845ABE9"/>
<dbReference type="Proteomes" id="UP000439780">
    <property type="component" value="Unassembled WGS sequence"/>
</dbReference>
<dbReference type="PANTHER" id="PTHR31616">
    <property type="entry name" value="TREHALASE"/>
    <property type="match status" value="1"/>
</dbReference>
<dbReference type="OrthoDB" id="3902805at2"/>
<dbReference type="Pfam" id="PF00723">
    <property type="entry name" value="Glyco_hydro_15"/>
    <property type="match status" value="2"/>
</dbReference>
<dbReference type="EMBL" id="WTYA01000002">
    <property type="protein sequence ID" value="MXP27762.1"/>
    <property type="molecule type" value="Genomic_DNA"/>
</dbReference>
<comment type="caution">
    <text evidence="3">The sequence shown here is derived from an EMBL/GenBank/DDBJ whole genome shotgun (WGS) entry which is preliminary data.</text>
</comment>
<name>A0A845ABE9_9SPHN</name>
<feature type="domain" description="GH15-like" evidence="1">
    <location>
        <begin position="536"/>
        <end position="583"/>
    </location>
</feature>
<proteinExistence type="predicted"/>
<feature type="domain" description="GH15-like" evidence="1">
    <location>
        <begin position="221"/>
        <end position="535"/>
    </location>
</feature>
<dbReference type="InterPro" id="IPR011613">
    <property type="entry name" value="GH15-like"/>
</dbReference>
<dbReference type="GO" id="GO:0004553">
    <property type="term" value="F:hydrolase activity, hydrolyzing O-glycosyl compounds"/>
    <property type="evidence" value="ECO:0007669"/>
    <property type="project" value="UniProtKB-ARBA"/>
</dbReference>
<feature type="domain" description="Trehalase-like N-terminal" evidence="2">
    <location>
        <begin position="6"/>
        <end position="156"/>
    </location>
</feature>
<dbReference type="InterPro" id="IPR008928">
    <property type="entry name" value="6-hairpin_glycosidase_sf"/>
</dbReference>
<dbReference type="GO" id="GO:0005975">
    <property type="term" value="P:carbohydrate metabolic process"/>
    <property type="evidence" value="ECO:0007669"/>
    <property type="project" value="InterPro"/>
</dbReference>
<dbReference type="RefSeq" id="WP_160752065.1">
    <property type="nucleotide sequence ID" value="NZ_WTYA01000002.1"/>
</dbReference>
<evidence type="ECO:0000313" key="4">
    <source>
        <dbReference type="Proteomes" id="UP000439780"/>
    </source>
</evidence>
<organism evidence="3 4">
    <name type="scientific">Qipengyuania algicida</name>
    <dbReference type="NCBI Taxonomy" id="1836209"/>
    <lineage>
        <taxon>Bacteria</taxon>
        <taxon>Pseudomonadati</taxon>
        <taxon>Pseudomonadota</taxon>
        <taxon>Alphaproteobacteria</taxon>
        <taxon>Sphingomonadales</taxon>
        <taxon>Erythrobacteraceae</taxon>
        <taxon>Qipengyuania</taxon>
    </lineage>
</organism>
<dbReference type="Gene3D" id="1.50.10.10">
    <property type="match status" value="1"/>
</dbReference>
<dbReference type="InterPro" id="IPR012341">
    <property type="entry name" value="6hp_glycosidase-like_sf"/>
</dbReference>
<protein>
    <submittedName>
        <fullName evidence="3">Glycoside hydrolase family 15 protein</fullName>
    </submittedName>
</protein>
<evidence type="ECO:0000313" key="3">
    <source>
        <dbReference type="EMBL" id="MXP27762.1"/>
    </source>
</evidence>
<keyword evidence="3" id="KW-0378">Hydrolase</keyword>
<dbReference type="SUPFAM" id="SSF48208">
    <property type="entry name" value="Six-hairpin glycosidases"/>
    <property type="match status" value="1"/>
</dbReference>
<dbReference type="PANTHER" id="PTHR31616:SF0">
    <property type="entry name" value="GLUCAN 1,4-ALPHA-GLUCOSIDASE"/>
    <property type="match status" value="1"/>
</dbReference>
<reference evidence="3 4" key="1">
    <citation type="submission" date="2019-12" db="EMBL/GenBank/DDBJ databases">
        <title>Genomic-based taxomic classification of the family Erythrobacteraceae.</title>
        <authorList>
            <person name="Xu L."/>
        </authorList>
    </citation>
    <scope>NUCLEOTIDE SEQUENCE [LARGE SCALE GENOMIC DNA]</scope>
    <source>
        <strain evidence="3 4">KEMB 9005-328</strain>
    </source>
</reference>
<evidence type="ECO:0000259" key="1">
    <source>
        <dbReference type="Pfam" id="PF00723"/>
    </source>
</evidence>
<evidence type="ECO:0000259" key="2">
    <source>
        <dbReference type="Pfam" id="PF19291"/>
    </source>
</evidence>
<accession>A0A845ABE9</accession>